<evidence type="ECO:0000256" key="1">
    <source>
        <dbReference type="SAM" id="MobiDB-lite"/>
    </source>
</evidence>
<reference evidence="2" key="2">
    <citation type="submission" date="2022-09" db="EMBL/GenBank/DDBJ databases">
        <title>Biosynthetic gene clusters of Dactylosporangioum fulvum.</title>
        <authorList>
            <person name="Caradec T."/>
        </authorList>
    </citation>
    <scope>NUCLEOTIDE SEQUENCE</scope>
    <source>
        <strain evidence="2">NRRL B-16292</strain>
    </source>
</reference>
<feature type="region of interest" description="Disordered" evidence="1">
    <location>
        <begin position="289"/>
        <end position="347"/>
    </location>
</feature>
<dbReference type="Proteomes" id="UP001059617">
    <property type="component" value="Chromosome"/>
</dbReference>
<gene>
    <name evidence="2" type="ORF">Dfulv_39135</name>
</gene>
<evidence type="ECO:0000313" key="2">
    <source>
        <dbReference type="EMBL" id="UWP81087.1"/>
    </source>
</evidence>
<dbReference type="EMBL" id="CP073720">
    <property type="protein sequence ID" value="UWP81087.1"/>
    <property type="molecule type" value="Genomic_DNA"/>
</dbReference>
<keyword evidence="3" id="KW-1185">Reference proteome</keyword>
<evidence type="ECO:0000313" key="3">
    <source>
        <dbReference type="Proteomes" id="UP001059617"/>
    </source>
</evidence>
<name>A0ABY5VV57_9ACTN</name>
<sequence>MAGTSASVAAEFDDAYDDPDDGYFGRVYGRPAEDAASGVQPARTPRRIDRLAGRVADALPPGLQVVQAAGLSGVVRPASEHTTEVVGATRMLPVLSELRALLPGGGLRRGATIAVHTSSVLLALLVAASKAGSWCAVVGLPALSPIAAAEMGIALDRLALIPDPGTEWTTTVAALLDGLDIVVAAPPGSIAPPVAGRLAARARQRGSVLMPAGTWAGADLTVAPVRGAWDGLGAGRGRLRCREMTIQARGRGAAAAPREVTLWLPSLEGVLPPITRPLPTADRPLVAVPGGDRHDHPAPRAMAARPGSDRGDVAAFAPRGDRAVAGDGEEAGGREEHGNVVPLRRGR</sequence>
<evidence type="ECO:0008006" key="4">
    <source>
        <dbReference type="Google" id="ProtNLM"/>
    </source>
</evidence>
<reference evidence="2" key="1">
    <citation type="submission" date="2021-04" db="EMBL/GenBank/DDBJ databases">
        <authorList>
            <person name="Hartkoorn R.C."/>
            <person name="Beaudoing E."/>
            <person name="Hot D."/>
        </authorList>
    </citation>
    <scope>NUCLEOTIDE SEQUENCE</scope>
    <source>
        <strain evidence="2">NRRL B-16292</strain>
    </source>
</reference>
<accession>A0ABY5VV57</accession>
<protein>
    <recommendedName>
        <fullName evidence="4">AMP-dependent synthetase/ligase domain-containing protein</fullName>
    </recommendedName>
</protein>
<proteinExistence type="predicted"/>
<organism evidence="2 3">
    <name type="scientific">Dactylosporangium fulvum</name>
    <dbReference type="NCBI Taxonomy" id="53359"/>
    <lineage>
        <taxon>Bacteria</taxon>
        <taxon>Bacillati</taxon>
        <taxon>Actinomycetota</taxon>
        <taxon>Actinomycetes</taxon>
        <taxon>Micromonosporales</taxon>
        <taxon>Micromonosporaceae</taxon>
        <taxon>Dactylosporangium</taxon>
    </lineage>
</organism>